<dbReference type="PANTHER" id="PTHR47313">
    <property type="entry name" value="RIBOSOMAL RNA LARGE SUBUNIT METHYLTRANSFERASE K/L"/>
    <property type="match status" value="1"/>
</dbReference>
<dbReference type="HAMAP" id="MF_01858">
    <property type="entry name" value="23SrRNA_methyltr_KL"/>
    <property type="match status" value="1"/>
</dbReference>
<dbReference type="NCBIfam" id="NF008748">
    <property type="entry name" value="PRK11783.1"/>
    <property type="match status" value="1"/>
</dbReference>
<dbReference type="InterPro" id="IPR053943">
    <property type="entry name" value="RlmKL-like_Mtase_CS"/>
</dbReference>
<dbReference type="EMBL" id="VRZA01000002">
    <property type="protein sequence ID" value="TXS95676.1"/>
    <property type="molecule type" value="Genomic_DNA"/>
</dbReference>
<name>A0A5C9A4M1_9GAMM</name>
<evidence type="ECO:0000313" key="9">
    <source>
        <dbReference type="EMBL" id="TXS95676.1"/>
    </source>
</evidence>
<dbReference type="RefSeq" id="WP_148067603.1">
    <property type="nucleotide sequence ID" value="NZ_VRZA01000002.1"/>
</dbReference>
<dbReference type="GO" id="GO:0003723">
    <property type="term" value="F:RNA binding"/>
    <property type="evidence" value="ECO:0007669"/>
    <property type="project" value="UniProtKB-UniRule"/>
</dbReference>
<evidence type="ECO:0000256" key="5">
    <source>
        <dbReference type="ARBA" id="ARBA00022691"/>
    </source>
</evidence>
<evidence type="ECO:0000256" key="3">
    <source>
        <dbReference type="ARBA" id="ARBA00022603"/>
    </source>
</evidence>
<dbReference type="InterPro" id="IPR004114">
    <property type="entry name" value="THUMP_dom"/>
</dbReference>
<keyword evidence="7" id="KW-0694">RNA-binding</keyword>
<dbReference type="PROSITE" id="PS01261">
    <property type="entry name" value="UPF0020"/>
    <property type="match status" value="1"/>
</dbReference>
<dbReference type="PROSITE" id="PS00092">
    <property type="entry name" value="N6_MTASE"/>
    <property type="match status" value="1"/>
</dbReference>
<dbReference type="PROSITE" id="PS51165">
    <property type="entry name" value="THUMP"/>
    <property type="match status" value="1"/>
</dbReference>
<dbReference type="InterPro" id="IPR054170">
    <property type="entry name" value="RlmL_1st"/>
</dbReference>
<dbReference type="GO" id="GO:0005737">
    <property type="term" value="C:cytoplasm"/>
    <property type="evidence" value="ECO:0007669"/>
    <property type="project" value="UniProtKB-SubCell"/>
</dbReference>
<dbReference type="SMART" id="SM00981">
    <property type="entry name" value="THUMP"/>
    <property type="match status" value="1"/>
</dbReference>
<dbReference type="InterPro" id="IPR019614">
    <property type="entry name" value="SAM-dep_methyl-trfase"/>
</dbReference>
<dbReference type="Pfam" id="PF01170">
    <property type="entry name" value="UPF0020"/>
    <property type="match status" value="1"/>
</dbReference>
<keyword evidence="1 6" id="KW-0963">Cytoplasm</keyword>
<keyword evidence="3 6" id="KW-0489">Methyltransferase</keyword>
<dbReference type="InterPro" id="IPR000241">
    <property type="entry name" value="RlmKL-like_Mtase"/>
</dbReference>
<dbReference type="AlphaFoldDB" id="A0A5C9A4M1"/>
<comment type="subcellular location">
    <subcellularLocation>
        <location evidence="6">Cytoplasm</location>
    </subcellularLocation>
</comment>
<dbReference type="Pfam" id="PF02926">
    <property type="entry name" value="THUMP"/>
    <property type="match status" value="1"/>
</dbReference>
<dbReference type="Proteomes" id="UP000321039">
    <property type="component" value="Unassembled WGS sequence"/>
</dbReference>
<accession>A0A5C9A4M1</accession>
<dbReference type="CDD" id="cd02440">
    <property type="entry name" value="AdoMet_MTases"/>
    <property type="match status" value="1"/>
</dbReference>
<dbReference type="PANTHER" id="PTHR47313:SF1">
    <property type="entry name" value="RIBOSOMAL RNA LARGE SUBUNIT METHYLTRANSFERASE K_L"/>
    <property type="match status" value="1"/>
</dbReference>
<comment type="catalytic activity">
    <reaction evidence="6">
        <text>guanosine(2069) in 23S rRNA + S-adenosyl-L-methionine = N(2)-methylguanosine(2069) in 23S rRNA + S-adenosyl-L-homocysteine + H(+)</text>
        <dbReference type="Rhea" id="RHEA:43772"/>
        <dbReference type="Rhea" id="RHEA-COMP:10688"/>
        <dbReference type="Rhea" id="RHEA-COMP:10689"/>
        <dbReference type="ChEBI" id="CHEBI:15378"/>
        <dbReference type="ChEBI" id="CHEBI:57856"/>
        <dbReference type="ChEBI" id="CHEBI:59789"/>
        <dbReference type="ChEBI" id="CHEBI:74269"/>
        <dbReference type="ChEBI" id="CHEBI:74481"/>
        <dbReference type="EC" id="2.1.1.264"/>
    </reaction>
</comment>
<dbReference type="InterPro" id="IPR029063">
    <property type="entry name" value="SAM-dependent_MTases_sf"/>
</dbReference>
<keyword evidence="2 6" id="KW-0698">rRNA processing</keyword>
<evidence type="ECO:0000256" key="4">
    <source>
        <dbReference type="ARBA" id="ARBA00022679"/>
    </source>
</evidence>
<dbReference type="Pfam" id="PF10672">
    <property type="entry name" value="Methyltrans_SAM"/>
    <property type="match status" value="1"/>
</dbReference>
<evidence type="ECO:0000259" key="8">
    <source>
        <dbReference type="PROSITE" id="PS51165"/>
    </source>
</evidence>
<dbReference type="GO" id="GO:0052915">
    <property type="term" value="F:23S rRNA (guanine(2445)-N(2))-methyltransferase activity"/>
    <property type="evidence" value="ECO:0007669"/>
    <property type="project" value="UniProtKB-UniRule"/>
</dbReference>
<comment type="catalytic activity">
    <reaction evidence="6">
        <text>guanosine(2445) in 23S rRNA + S-adenosyl-L-methionine = N(2)-methylguanosine(2445) in 23S rRNA + S-adenosyl-L-homocysteine + H(+)</text>
        <dbReference type="Rhea" id="RHEA:42740"/>
        <dbReference type="Rhea" id="RHEA-COMP:10215"/>
        <dbReference type="Rhea" id="RHEA-COMP:10216"/>
        <dbReference type="ChEBI" id="CHEBI:15378"/>
        <dbReference type="ChEBI" id="CHEBI:57856"/>
        <dbReference type="ChEBI" id="CHEBI:59789"/>
        <dbReference type="ChEBI" id="CHEBI:74269"/>
        <dbReference type="ChEBI" id="CHEBI:74481"/>
        <dbReference type="EC" id="2.1.1.173"/>
    </reaction>
</comment>
<organism evidence="9 10">
    <name type="scientific">Parahaliea maris</name>
    <dbReference type="NCBI Taxonomy" id="2716870"/>
    <lineage>
        <taxon>Bacteria</taxon>
        <taxon>Pseudomonadati</taxon>
        <taxon>Pseudomonadota</taxon>
        <taxon>Gammaproteobacteria</taxon>
        <taxon>Cellvibrionales</taxon>
        <taxon>Halieaceae</taxon>
        <taxon>Parahaliea</taxon>
    </lineage>
</organism>
<sequence length="747" mass="83232">MSTNGRSEQGRSSSHFAWFATCPKGIEALLAHELDTLGATAVRETVAGVHFEGPLAAGYRACLWSRLANRVLLPLATVDAGDADQLYAGLKSLDWREWLEVRQTFAIDFSGQNRAIRNTQFGAQRSKDAVVDWFQERLGRRPSVEKRDPDLRFNIRLAKDRAMVALDMVGGSLHRRGYRSEAGAAPLKENLAAAILLRADWPGMAARGGALIDPMCGSGTLLLEGAMMAADIAPALERRRFGFEAWRGHNAPQWQAILSDARGRAERGRARQLPEIRGYDADGRVVRRAQENIARLGLERSVRVVRKSLAELRRPTHLPIPEGLIVCNPPYGERLGEKESLRYLYRELGEAMKREFGEWQAAIFTSDIELGRAIGLRSHRQYKLFNGALPSSLLLFELRDNRLTDQAPASAGAAQPENASGSEPAAPVALTEGATMFANRLRKNRRRLNAWVKREGIECYRLYDADMPEYAVAVDLYGSRVHVAEYRAPAGVDPDAASRRLDEVLSALPEALGVASADIACKVRQRQRGSEQYTRQGSRGEYLSVREGQVKLLVNLHDYLDTGLFLDHRPLRQRIAAEARGRDFLNLFCYTGAATVHAAVGGARSTTSVDLSNTYLGWLRKNLAHNGLAENRNHIVRSDCLAWLQQGGDDFDLIMLDPPSFSNSRAVKDSFDVQRDHDTLVRAAMSRLRPGGQLYFSNNRRGFRLTPELAEEFDCQDITRETLDPDFVRNPKIHVCFSLRHRGGGPQ</sequence>
<evidence type="ECO:0000256" key="1">
    <source>
        <dbReference type="ARBA" id="ARBA00022490"/>
    </source>
</evidence>
<comment type="similarity">
    <text evidence="6">Belongs to the methyltransferase superfamily. RlmKL family.</text>
</comment>
<protein>
    <recommendedName>
        <fullName evidence="6">Ribosomal RNA large subunit methyltransferase K/L</fullName>
    </recommendedName>
    <domain>
        <recommendedName>
            <fullName evidence="6">23S rRNA m2G2445 methyltransferase</fullName>
            <ecNumber evidence="6">2.1.1.173</ecNumber>
        </recommendedName>
        <alternativeName>
            <fullName evidence="6">rRNA (guanine-N(2)-)-methyltransferase RlmL</fullName>
        </alternativeName>
    </domain>
    <domain>
        <recommendedName>
            <fullName evidence="6">23S rRNA m7G2069 methyltransferase</fullName>
            <ecNumber evidence="6">2.1.1.264</ecNumber>
        </recommendedName>
        <alternativeName>
            <fullName evidence="6">rRNA (guanine-N(7)-)-methyltransferase RlmK</fullName>
        </alternativeName>
    </domain>
</protein>
<evidence type="ECO:0000313" key="10">
    <source>
        <dbReference type="Proteomes" id="UP000321039"/>
    </source>
</evidence>
<evidence type="ECO:0000256" key="2">
    <source>
        <dbReference type="ARBA" id="ARBA00022552"/>
    </source>
</evidence>
<comment type="caution">
    <text evidence="9">The sequence shown here is derived from an EMBL/GenBank/DDBJ whole genome shotgun (WGS) entry which is preliminary data.</text>
</comment>
<keyword evidence="10" id="KW-1185">Reference proteome</keyword>
<keyword evidence="5 6" id="KW-0949">S-adenosyl-L-methionine</keyword>
<reference evidence="9 10" key="1">
    <citation type="submission" date="2019-08" db="EMBL/GenBank/DDBJ databases">
        <title>Parahaliea maris sp. nov., isolated from the surface seawater.</title>
        <authorList>
            <person name="Liu Y."/>
        </authorList>
    </citation>
    <scope>NUCLEOTIDE SEQUENCE [LARGE SCALE GENOMIC DNA]</scope>
    <source>
        <strain evidence="9 10">HSLHS9</strain>
    </source>
</reference>
<comment type="function">
    <text evidence="6">Specifically methylates the guanine in position 2445 (m2G2445) and the guanine in position 2069 (m7G2069) of 23S rRNA.</text>
</comment>
<dbReference type="Gene3D" id="3.30.2130.30">
    <property type="match status" value="1"/>
</dbReference>
<dbReference type="GO" id="GO:0070043">
    <property type="term" value="F:rRNA (guanine-N7-)-methyltransferase activity"/>
    <property type="evidence" value="ECO:0007669"/>
    <property type="project" value="UniProtKB-UniRule"/>
</dbReference>
<keyword evidence="4 6" id="KW-0808">Transferase</keyword>
<proteinExistence type="inferred from homology"/>
<gene>
    <name evidence="9" type="primary">rlmKL</name>
    <name evidence="6" type="synonym">rlmL</name>
    <name evidence="9" type="ORF">FV139_07345</name>
</gene>
<dbReference type="InterPro" id="IPR002052">
    <property type="entry name" value="DNA_methylase_N6_adenine_CS"/>
</dbReference>
<evidence type="ECO:0000256" key="7">
    <source>
        <dbReference type="PROSITE-ProRule" id="PRU00529"/>
    </source>
</evidence>
<dbReference type="Pfam" id="PF22020">
    <property type="entry name" value="RlmL_1st"/>
    <property type="match status" value="1"/>
</dbReference>
<dbReference type="EC" id="2.1.1.264" evidence="6"/>
<dbReference type="Gene3D" id="3.40.50.150">
    <property type="entry name" value="Vaccinia Virus protein VP39"/>
    <property type="match status" value="2"/>
</dbReference>
<dbReference type="Gene3D" id="3.30.750.80">
    <property type="entry name" value="RNA methyltransferase domain (HRMD) like"/>
    <property type="match status" value="1"/>
</dbReference>
<dbReference type="EC" id="2.1.1.173" evidence="6"/>
<dbReference type="InterPro" id="IPR017244">
    <property type="entry name" value="23SrRNA_methyltr_KL"/>
</dbReference>
<dbReference type="SUPFAM" id="SSF53335">
    <property type="entry name" value="S-adenosyl-L-methionine-dependent methyltransferases"/>
    <property type="match status" value="2"/>
</dbReference>
<feature type="domain" description="THUMP" evidence="8">
    <location>
        <begin position="57"/>
        <end position="168"/>
    </location>
</feature>
<evidence type="ECO:0000256" key="6">
    <source>
        <dbReference type="HAMAP-Rule" id="MF_01858"/>
    </source>
</evidence>
<dbReference type="PIRSF" id="PIRSF037618">
    <property type="entry name" value="RNA_Mtase_bacteria_prd"/>
    <property type="match status" value="1"/>
</dbReference>
<dbReference type="CDD" id="cd11715">
    <property type="entry name" value="THUMP_AdoMetMT"/>
    <property type="match status" value="1"/>
</dbReference>